<dbReference type="Pfam" id="PF14841">
    <property type="entry name" value="FliG_M"/>
    <property type="match status" value="1"/>
</dbReference>
<dbReference type="GO" id="GO:0009425">
    <property type="term" value="C:bacterial-type flagellum basal body"/>
    <property type="evidence" value="ECO:0007669"/>
    <property type="project" value="UniProtKB-SubCell"/>
</dbReference>
<dbReference type="OrthoDB" id="9780302at2"/>
<dbReference type="EMBL" id="CP019602">
    <property type="protein sequence ID" value="ARU15963.1"/>
    <property type="molecule type" value="Genomic_DNA"/>
</dbReference>
<dbReference type="InterPro" id="IPR032779">
    <property type="entry name" value="FliG_M"/>
</dbReference>
<dbReference type="InterPro" id="IPR000090">
    <property type="entry name" value="Flg_Motor_Flig"/>
</dbReference>
<evidence type="ECO:0000256" key="3">
    <source>
        <dbReference type="ARBA" id="ARBA00010299"/>
    </source>
</evidence>
<keyword evidence="8" id="KW-0472">Membrane</keyword>
<evidence type="ECO:0000256" key="1">
    <source>
        <dbReference type="ARBA" id="ARBA00004117"/>
    </source>
</evidence>
<dbReference type="NCBIfam" id="TIGR00207">
    <property type="entry name" value="fliG"/>
    <property type="match status" value="1"/>
</dbReference>
<keyword evidence="5" id="KW-1003">Cell membrane</keyword>
<evidence type="ECO:0000256" key="8">
    <source>
        <dbReference type="ARBA" id="ARBA00023136"/>
    </source>
</evidence>
<dbReference type="STRING" id="450378.GCA_001661675_01378"/>
<keyword evidence="14" id="KW-0282">Flagellum</keyword>
<evidence type="ECO:0000313" key="14">
    <source>
        <dbReference type="EMBL" id="ARU15963.1"/>
    </source>
</evidence>
<dbReference type="GO" id="GO:0006935">
    <property type="term" value="P:chemotaxis"/>
    <property type="evidence" value="ECO:0007669"/>
    <property type="project" value="UniProtKB-KW"/>
</dbReference>
<dbReference type="PRINTS" id="PR00954">
    <property type="entry name" value="FLGMOTORFLIG"/>
</dbReference>
<sequence length="338" mass="37436">MNDLVTAPAADAATRAALMVMILEEEQAAKLLARLEPEELQVLGNRMCALEQVEGGDLDEALAHFIDRIGSSQLSTHDQIGKVRGLMTRAVGSVKADNLMQRIRPEQARPSPLQLIRWLMPESLVPLVRDEHPQAIAVLLVQLEAQIAAKVLHQLPGDVQGEVVRRVATLGPVRSDALAILEEVLERRIAEHHGQAVLKIGGPREAAEIINNSDKAAERRIMPVIQEFDAELARKVEDEMFTFDDLLKLDRQNMGTLLREIESEVLVIALKALQDDDLKVFFAAMSERAAEGLRDEMEERGRVRLADVDTARREMIAIARRLSEAGTISFGSGDDDFV</sequence>
<feature type="domain" description="Flagellar motor switch protein FliG C-terminal" evidence="11">
    <location>
        <begin position="225"/>
        <end position="329"/>
    </location>
</feature>
<dbReference type="InterPro" id="IPR028263">
    <property type="entry name" value="FliG_N"/>
</dbReference>
<keyword evidence="15" id="KW-1185">Reference proteome</keyword>
<gene>
    <name evidence="14" type="ORF">A9D14_06890</name>
</gene>
<evidence type="ECO:0000256" key="4">
    <source>
        <dbReference type="ARBA" id="ARBA00021870"/>
    </source>
</evidence>
<name>A0A1Z1FB55_9SPHN</name>
<evidence type="ECO:0000256" key="2">
    <source>
        <dbReference type="ARBA" id="ARBA00004413"/>
    </source>
</evidence>
<dbReference type="GO" id="GO:0003774">
    <property type="term" value="F:cytoskeletal motor activity"/>
    <property type="evidence" value="ECO:0007669"/>
    <property type="project" value="InterPro"/>
</dbReference>
<evidence type="ECO:0000313" key="15">
    <source>
        <dbReference type="Proteomes" id="UP000195807"/>
    </source>
</evidence>
<dbReference type="GO" id="GO:0005886">
    <property type="term" value="C:plasma membrane"/>
    <property type="evidence" value="ECO:0007669"/>
    <property type="project" value="UniProtKB-SubCell"/>
</dbReference>
<evidence type="ECO:0000256" key="5">
    <source>
        <dbReference type="ARBA" id="ARBA00022475"/>
    </source>
</evidence>
<feature type="domain" description="Flagellar motor switch protein FliG N-terminal" evidence="13">
    <location>
        <begin position="14"/>
        <end position="108"/>
    </location>
</feature>
<dbReference type="Pfam" id="PF01706">
    <property type="entry name" value="FliG_C"/>
    <property type="match status" value="1"/>
</dbReference>
<evidence type="ECO:0000256" key="7">
    <source>
        <dbReference type="ARBA" id="ARBA00022779"/>
    </source>
</evidence>
<proteinExistence type="inferred from homology"/>
<evidence type="ECO:0000256" key="9">
    <source>
        <dbReference type="ARBA" id="ARBA00023143"/>
    </source>
</evidence>
<evidence type="ECO:0000256" key="10">
    <source>
        <dbReference type="ARBA" id="ARBA00025598"/>
    </source>
</evidence>
<keyword evidence="14" id="KW-0969">Cilium</keyword>
<protein>
    <recommendedName>
        <fullName evidence="4">Flagellar motor switch protein FliG</fullName>
    </recommendedName>
</protein>
<dbReference type="AlphaFoldDB" id="A0A1Z1FB55"/>
<dbReference type="Proteomes" id="UP000195807">
    <property type="component" value="Chromosome"/>
</dbReference>
<evidence type="ECO:0000259" key="13">
    <source>
        <dbReference type="Pfam" id="PF14842"/>
    </source>
</evidence>
<dbReference type="SUPFAM" id="SSF48029">
    <property type="entry name" value="FliG"/>
    <property type="match status" value="2"/>
</dbReference>
<keyword evidence="6" id="KW-0145">Chemotaxis</keyword>
<dbReference type="Pfam" id="PF14842">
    <property type="entry name" value="FliG_N"/>
    <property type="match status" value="1"/>
</dbReference>
<evidence type="ECO:0000259" key="11">
    <source>
        <dbReference type="Pfam" id="PF01706"/>
    </source>
</evidence>
<keyword evidence="7" id="KW-0283">Flagellar rotation</keyword>
<dbReference type="GO" id="GO:0071973">
    <property type="term" value="P:bacterial-type flagellum-dependent cell motility"/>
    <property type="evidence" value="ECO:0007669"/>
    <property type="project" value="InterPro"/>
</dbReference>
<dbReference type="InterPro" id="IPR023087">
    <property type="entry name" value="Flg_Motor_Flig_C"/>
</dbReference>
<comment type="similarity">
    <text evidence="3">Belongs to the FliG family.</text>
</comment>
<comment type="subcellular location">
    <subcellularLocation>
        <location evidence="1">Bacterial flagellum basal body</location>
    </subcellularLocation>
    <subcellularLocation>
        <location evidence="2">Cell membrane</location>
        <topology evidence="2">Peripheral membrane protein</topology>
        <orientation evidence="2">Cytoplasmic side</orientation>
    </subcellularLocation>
</comment>
<keyword evidence="9" id="KW-0975">Bacterial flagellum</keyword>
<dbReference type="RefSeq" id="WP_066844420.1">
    <property type="nucleotide sequence ID" value="NZ_CP019602.1"/>
</dbReference>
<feature type="domain" description="Flagellar motor switch protein FliG middle" evidence="12">
    <location>
        <begin position="121"/>
        <end position="194"/>
    </location>
</feature>
<dbReference type="PANTHER" id="PTHR30534">
    <property type="entry name" value="FLAGELLAR MOTOR SWITCH PROTEIN FLIG"/>
    <property type="match status" value="1"/>
</dbReference>
<evidence type="ECO:0000256" key="6">
    <source>
        <dbReference type="ARBA" id="ARBA00022500"/>
    </source>
</evidence>
<dbReference type="Gene3D" id="1.10.220.30">
    <property type="match status" value="3"/>
</dbReference>
<keyword evidence="14" id="KW-0966">Cell projection</keyword>
<organism evidence="14 15">
    <name type="scientific">Croceicoccus marinus</name>
    <dbReference type="NCBI Taxonomy" id="450378"/>
    <lineage>
        <taxon>Bacteria</taxon>
        <taxon>Pseudomonadati</taxon>
        <taxon>Pseudomonadota</taxon>
        <taxon>Alphaproteobacteria</taxon>
        <taxon>Sphingomonadales</taxon>
        <taxon>Erythrobacteraceae</taxon>
        <taxon>Croceicoccus</taxon>
    </lineage>
</organism>
<comment type="function">
    <text evidence="10">FliG is one of three proteins (FliG, FliN, FliM) that forms the rotor-mounted switch complex (C ring), located at the base of the basal body. This complex interacts with the CheY and CheZ chemotaxis proteins, in addition to contacting components of the motor that determine the direction of flagellar rotation.</text>
</comment>
<reference evidence="14 15" key="1">
    <citation type="submission" date="2017-01" db="EMBL/GenBank/DDBJ databases">
        <title>Complete genome sequence of esterase-producing bacterium Croceicoccus marinus E4A9.</title>
        <authorList>
            <person name="Wu Y.-H."/>
            <person name="Cheng H."/>
            <person name="Xu L."/>
            <person name="Huo Y.-Y."/>
            <person name="Wang C.-S."/>
            <person name="Xu X.-W."/>
        </authorList>
    </citation>
    <scope>NUCLEOTIDE SEQUENCE [LARGE SCALE GENOMIC DNA]</scope>
    <source>
        <strain evidence="14 15">E4A9</strain>
    </source>
</reference>
<evidence type="ECO:0000259" key="12">
    <source>
        <dbReference type="Pfam" id="PF14841"/>
    </source>
</evidence>
<accession>A0A1Z1FB55</accession>
<dbReference type="PANTHER" id="PTHR30534:SF0">
    <property type="entry name" value="FLAGELLAR MOTOR SWITCH PROTEIN FLIG"/>
    <property type="match status" value="1"/>
</dbReference>
<dbReference type="InterPro" id="IPR011002">
    <property type="entry name" value="FliG_a-hlx"/>
</dbReference>
<dbReference type="KEGG" id="cman:A9D14_06890"/>